<dbReference type="Proteomes" id="UP001152622">
    <property type="component" value="Chromosome 6"/>
</dbReference>
<name>A0A9Q1FD69_SYNKA</name>
<dbReference type="AlphaFoldDB" id="A0A9Q1FD69"/>
<proteinExistence type="predicted"/>
<sequence length="172" mass="18687">MWLMDAGIVNDRLKVVDDPGTALKSAKSLRCHFPRGPSAFTPSLHAPVLFIAESGCVRAYLISFNPSGSGSVAIKRPAPLRGFLSIRFAQDAALARSQGQWALSHISRVREARSREVIGARLSNGRAQYLHRGDSAVFCACHTRFVSLVYLLTATIARDTCAFARSLPEALC</sequence>
<comment type="caution">
    <text evidence="1">The sequence shown here is derived from an EMBL/GenBank/DDBJ whole genome shotgun (WGS) entry which is preliminary data.</text>
</comment>
<reference evidence="1" key="1">
    <citation type="journal article" date="2023" name="Science">
        <title>Genome structures resolve the early diversification of teleost fishes.</title>
        <authorList>
            <person name="Parey E."/>
            <person name="Louis A."/>
            <person name="Montfort J."/>
            <person name="Bouchez O."/>
            <person name="Roques C."/>
            <person name="Iampietro C."/>
            <person name="Lluch J."/>
            <person name="Castinel A."/>
            <person name="Donnadieu C."/>
            <person name="Desvignes T."/>
            <person name="Floi Bucao C."/>
            <person name="Jouanno E."/>
            <person name="Wen M."/>
            <person name="Mejri S."/>
            <person name="Dirks R."/>
            <person name="Jansen H."/>
            <person name="Henkel C."/>
            <person name="Chen W.J."/>
            <person name="Zahm M."/>
            <person name="Cabau C."/>
            <person name="Klopp C."/>
            <person name="Thompson A.W."/>
            <person name="Robinson-Rechavi M."/>
            <person name="Braasch I."/>
            <person name="Lecointre G."/>
            <person name="Bobe J."/>
            <person name="Postlethwait J.H."/>
            <person name="Berthelot C."/>
            <person name="Roest Crollius H."/>
            <person name="Guiguen Y."/>
        </authorList>
    </citation>
    <scope>NUCLEOTIDE SEQUENCE</scope>
    <source>
        <strain evidence="1">WJC10195</strain>
    </source>
</reference>
<evidence type="ECO:0000313" key="2">
    <source>
        <dbReference type="Proteomes" id="UP001152622"/>
    </source>
</evidence>
<organism evidence="1 2">
    <name type="scientific">Synaphobranchus kaupii</name>
    <name type="common">Kaup's arrowtooth eel</name>
    <dbReference type="NCBI Taxonomy" id="118154"/>
    <lineage>
        <taxon>Eukaryota</taxon>
        <taxon>Metazoa</taxon>
        <taxon>Chordata</taxon>
        <taxon>Craniata</taxon>
        <taxon>Vertebrata</taxon>
        <taxon>Euteleostomi</taxon>
        <taxon>Actinopterygii</taxon>
        <taxon>Neopterygii</taxon>
        <taxon>Teleostei</taxon>
        <taxon>Anguilliformes</taxon>
        <taxon>Synaphobranchidae</taxon>
        <taxon>Synaphobranchus</taxon>
    </lineage>
</organism>
<keyword evidence="2" id="KW-1185">Reference proteome</keyword>
<evidence type="ECO:0000313" key="1">
    <source>
        <dbReference type="EMBL" id="KAJ8356044.1"/>
    </source>
</evidence>
<dbReference type="EMBL" id="JAINUF010000006">
    <property type="protein sequence ID" value="KAJ8356044.1"/>
    <property type="molecule type" value="Genomic_DNA"/>
</dbReference>
<gene>
    <name evidence="1" type="ORF">SKAU_G00188380</name>
</gene>
<protein>
    <submittedName>
        <fullName evidence="1">Uncharacterized protein</fullName>
    </submittedName>
</protein>
<accession>A0A9Q1FD69</accession>